<organism evidence="8 9">
    <name type="scientific">Sporocytophaga myxococcoides</name>
    <dbReference type="NCBI Taxonomy" id="153721"/>
    <lineage>
        <taxon>Bacteria</taxon>
        <taxon>Pseudomonadati</taxon>
        <taxon>Bacteroidota</taxon>
        <taxon>Cytophagia</taxon>
        <taxon>Cytophagales</taxon>
        <taxon>Cytophagaceae</taxon>
        <taxon>Sporocytophaga</taxon>
    </lineage>
</organism>
<dbReference type="InterPro" id="IPR000589">
    <property type="entry name" value="Ribosomal_uS15"/>
</dbReference>
<dbReference type="Gene3D" id="6.10.250.3130">
    <property type="match status" value="1"/>
</dbReference>
<dbReference type="RefSeq" id="WP_045464064.1">
    <property type="nucleotide sequence ID" value="NZ_BBLT01000005.1"/>
</dbReference>
<accession>A0A098LGZ6</accession>
<comment type="function">
    <text evidence="4 6">One of the primary rRNA binding proteins, it binds directly to 16S rRNA where it helps nucleate assembly of the platform of the 30S subunit by binding and bridging several RNA helices of the 16S rRNA.</text>
</comment>
<dbReference type="GO" id="GO:0003735">
    <property type="term" value="F:structural constituent of ribosome"/>
    <property type="evidence" value="ECO:0007669"/>
    <property type="project" value="InterPro"/>
</dbReference>
<dbReference type="STRING" id="153721.MYP_2637"/>
<dbReference type="GO" id="GO:0019843">
    <property type="term" value="F:rRNA binding"/>
    <property type="evidence" value="ECO:0007669"/>
    <property type="project" value="UniProtKB-UniRule"/>
</dbReference>
<keyword evidence="9" id="KW-1185">Reference proteome</keyword>
<dbReference type="PANTHER" id="PTHR23321">
    <property type="entry name" value="RIBOSOMAL PROTEIN S15, BACTERIAL AND ORGANELLAR"/>
    <property type="match status" value="1"/>
</dbReference>
<keyword evidence="4 6" id="KW-0694">RNA-binding</keyword>
<evidence type="ECO:0000256" key="2">
    <source>
        <dbReference type="ARBA" id="ARBA00023274"/>
    </source>
</evidence>
<proteinExistence type="inferred from homology"/>
<name>A0A098LGZ6_9BACT</name>
<feature type="compositionally biased region" description="Basic and acidic residues" evidence="7">
    <location>
        <begin position="1"/>
        <end position="22"/>
    </location>
</feature>
<evidence type="ECO:0000256" key="4">
    <source>
        <dbReference type="HAMAP-Rule" id="MF_01343"/>
    </source>
</evidence>
<dbReference type="PANTHER" id="PTHR23321:SF26">
    <property type="entry name" value="SMALL RIBOSOMAL SUBUNIT PROTEIN US15M"/>
    <property type="match status" value="1"/>
</dbReference>
<dbReference type="GO" id="GO:0006412">
    <property type="term" value="P:translation"/>
    <property type="evidence" value="ECO:0007669"/>
    <property type="project" value="UniProtKB-UniRule"/>
</dbReference>
<dbReference type="InterPro" id="IPR005290">
    <property type="entry name" value="Ribosomal_uS15_bac-type"/>
</dbReference>
<comment type="caution">
    <text evidence="8">The sequence shown here is derived from an EMBL/GenBank/DDBJ whole genome shotgun (WGS) entry which is preliminary data.</text>
</comment>
<comment type="subunit">
    <text evidence="3 4">Part of the 30S ribosomal subunit. Forms a bridge to the 50S subunit in the 70S ribosome, contacting the 23S rRNA.</text>
</comment>
<evidence type="ECO:0000256" key="7">
    <source>
        <dbReference type="SAM" id="MobiDB-lite"/>
    </source>
</evidence>
<keyword evidence="2 4" id="KW-0687">Ribonucleoprotein</keyword>
<dbReference type="EMBL" id="BBLT01000005">
    <property type="protein sequence ID" value="GAL85408.1"/>
    <property type="molecule type" value="Genomic_DNA"/>
</dbReference>
<dbReference type="PROSITE" id="PS00362">
    <property type="entry name" value="RIBOSOMAL_S15"/>
    <property type="match status" value="1"/>
</dbReference>
<feature type="region of interest" description="Disordered" evidence="7">
    <location>
        <begin position="1"/>
        <end position="28"/>
    </location>
</feature>
<dbReference type="CDD" id="cd00353">
    <property type="entry name" value="Ribosomal_S15p_S13e"/>
    <property type="match status" value="1"/>
</dbReference>
<evidence type="ECO:0000256" key="1">
    <source>
        <dbReference type="ARBA" id="ARBA00022980"/>
    </source>
</evidence>
<dbReference type="HAMAP" id="MF_01343_B">
    <property type="entry name" value="Ribosomal_uS15_B"/>
    <property type="match status" value="1"/>
</dbReference>
<dbReference type="Pfam" id="PF00312">
    <property type="entry name" value="Ribosomal_S15"/>
    <property type="match status" value="1"/>
</dbReference>
<comment type="function">
    <text evidence="4">Forms an intersubunit bridge (bridge B4) with the 23S rRNA of the 50S subunit in the ribosome.</text>
</comment>
<keyword evidence="1 4" id="KW-0689">Ribosomal protein</keyword>
<dbReference type="AlphaFoldDB" id="A0A098LGZ6"/>
<dbReference type="Gene3D" id="1.10.287.10">
    <property type="entry name" value="S15/NS1, RNA-binding"/>
    <property type="match status" value="1"/>
</dbReference>
<dbReference type="GO" id="GO:0022627">
    <property type="term" value="C:cytosolic small ribosomal subunit"/>
    <property type="evidence" value="ECO:0007669"/>
    <property type="project" value="TreeGrafter"/>
</dbReference>
<evidence type="ECO:0000256" key="6">
    <source>
        <dbReference type="RuleBase" id="RU004524"/>
    </source>
</evidence>
<dbReference type="eggNOG" id="COG0184">
    <property type="taxonomic scope" value="Bacteria"/>
</dbReference>
<evidence type="ECO:0000256" key="3">
    <source>
        <dbReference type="ARBA" id="ARBA00064542"/>
    </source>
</evidence>
<comment type="similarity">
    <text evidence="4 5">Belongs to the universal ribosomal protein uS15 family.</text>
</comment>
<dbReference type="InterPro" id="IPR009068">
    <property type="entry name" value="uS15_NS1_RNA-bd_sf"/>
</dbReference>
<dbReference type="Proteomes" id="UP000030185">
    <property type="component" value="Unassembled WGS sequence"/>
</dbReference>
<dbReference type="FunFam" id="1.10.287.10:FF:000002">
    <property type="entry name" value="30S ribosomal protein S15"/>
    <property type="match status" value="1"/>
</dbReference>
<evidence type="ECO:0000313" key="8">
    <source>
        <dbReference type="EMBL" id="GAL85408.1"/>
    </source>
</evidence>
<evidence type="ECO:0000313" key="9">
    <source>
        <dbReference type="Proteomes" id="UP000030185"/>
    </source>
</evidence>
<reference evidence="8 9" key="1">
    <citation type="submission" date="2014-09" db="EMBL/GenBank/DDBJ databases">
        <title>Sporocytophaga myxococcoides PG-01 genome sequencing.</title>
        <authorList>
            <person name="Liu L."/>
            <person name="Gao P.J."/>
            <person name="Chen G.J."/>
            <person name="Wang L.S."/>
        </authorList>
    </citation>
    <scope>NUCLEOTIDE SEQUENCE [LARGE SCALE GENOMIC DNA]</scope>
    <source>
        <strain evidence="8 9">PG-01</strain>
    </source>
</reference>
<protein>
    <recommendedName>
        <fullName evidence="4">Small ribosomal subunit protein uS15</fullName>
    </recommendedName>
</protein>
<dbReference type="SMART" id="SM01387">
    <property type="entry name" value="Ribosomal_S15"/>
    <property type="match status" value="1"/>
</dbReference>
<dbReference type="SUPFAM" id="SSF47060">
    <property type="entry name" value="S15/NS1 RNA-binding domain"/>
    <property type="match status" value="1"/>
</dbReference>
<gene>
    <name evidence="4" type="primary">rpsO</name>
    <name evidence="8" type="ORF">MYP_2637</name>
</gene>
<evidence type="ECO:0000256" key="5">
    <source>
        <dbReference type="RuleBase" id="RU003919"/>
    </source>
</evidence>
<dbReference type="OrthoDB" id="9799262at2"/>
<keyword evidence="4 6" id="KW-0699">rRNA-binding</keyword>
<sequence length="91" mass="10802">MYLSTEKKQEIFKKNSREKSAKDTGSSESQIALFTHRINYLTEHLKTHPKDFSTRLGLLKLVGKRRRILDYLQNVDIDRYRAIIAEHNLRK</sequence>
<dbReference type="NCBIfam" id="TIGR00952">
    <property type="entry name" value="S15_bact"/>
    <property type="match status" value="1"/>
</dbReference>